<dbReference type="AlphaFoldDB" id="A0A919HT09"/>
<dbReference type="Proteomes" id="UP000655094">
    <property type="component" value="Unassembled WGS sequence"/>
</dbReference>
<reference evidence="1" key="1">
    <citation type="submission" date="2020-10" db="EMBL/GenBank/DDBJ databases">
        <title>Genome Sequence of ESBL Producing Zambian Clinical Strains.</title>
        <authorList>
            <person name="Shawa M."/>
            <person name="Furuta Y."/>
            <person name="Simbotwe M."/>
            <person name="Mulenga E."/>
            <person name="Mubanga M."/>
            <person name="Mulenga G."/>
            <person name="Kaile C."/>
            <person name="Zorigt T."/>
            <person name="Hang'ombe B."/>
            <person name="Higashi H."/>
        </authorList>
    </citation>
    <scope>NUCLEOTIDE SEQUENCE</scope>
    <source>
        <strain evidence="1">Zam_UTH_09</strain>
    </source>
</reference>
<gene>
    <name evidence="1" type="ORF">KPZU09_38500</name>
</gene>
<evidence type="ECO:0008006" key="3">
    <source>
        <dbReference type="Google" id="ProtNLM"/>
    </source>
</evidence>
<accession>A0A919HT09</accession>
<comment type="caution">
    <text evidence="1">The sequence shown here is derived from an EMBL/GenBank/DDBJ whole genome shotgun (WGS) entry which is preliminary data.</text>
</comment>
<evidence type="ECO:0000313" key="1">
    <source>
        <dbReference type="EMBL" id="GHK54114.1"/>
    </source>
</evidence>
<proteinExistence type="predicted"/>
<dbReference type="EMBL" id="BNFF01000001">
    <property type="protein sequence ID" value="GHK54114.1"/>
    <property type="molecule type" value="Genomic_DNA"/>
</dbReference>
<sequence>MSNSLPDTASPLLPVPPEHPVSWPQGDLNCAAIKAHIDTFQHWLGEAFDSGIVAEQLIAARTEFIDQLLQRLWIACGFESVSDRRWSPSAAMAVANCTRSQTSIC</sequence>
<organism evidence="1 2">
    <name type="scientific">Klebsiella pneumoniae</name>
    <dbReference type="NCBI Taxonomy" id="573"/>
    <lineage>
        <taxon>Bacteria</taxon>
        <taxon>Pseudomonadati</taxon>
        <taxon>Pseudomonadota</taxon>
        <taxon>Gammaproteobacteria</taxon>
        <taxon>Enterobacterales</taxon>
        <taxon>Enterobacteriaceae</taxon>
        <taxon>Klebsiella/Raoultella group</taxon>
        <taxon>Klebsiella</taxon>
        <taxon>Klebsiella pneumoniae complex</taxon>
    </lineage>
</organism>
<evidence type="ECO:0000313" key="2">
    <source>
        <dbReference type="Proteomes" id="UP000655094"/>
    </source>
</evidence>
<protein>
    <recommendedName>
        <fullName evidence="3">[protein-PII] uridylyltransferase</fullName>
    </recommendedName>
</protein>
<name>A0A919HT09_KLEPN</name>